<dbReference type="InterPro" id="IPR004358">
    <property type="entry name" value="Sig_transdc_His_kin-like_C"/>
</dbReference>
<dbReference type="PRINTS" id="PR00344">
    <property type="entry name" value="BCTRLSENSOR"/>
</dbReference>
<dbReference type="InterPro" id="IPR005467">
    <property type="entry name" value="His_kinase_dom"/>
</dbReference>
<dbReference type="InterPro" id="IPR003594">
    <property type="entry name" value="HATPase_dom"/>
</dbReference>
<organism evidence="6 7">
    <name type="scientific">Puniceibacterium antarcticum</name>
    <dbReference type="NCBI Taxonomy" id="1206336"/>
    <lineage>
        <taxon>Bacteria</taxon>
        <taxon>Pseudomonadati</taxon>
        <taxon>Pseudomonadota</taxon>
        <taxon>Alphaproteobacteria</taxon>
        <taxon>Rhodobacterales</taxon>
        <taxon>Paracoccaceae</taxon>
        <taxon>Puniceibacterium</taxon>
    </lineage>
</organism>
<dbReference type="Gene3D" id="3.30.565.10">
    <property type="entry name" value="Histidine kinase-like ATPase, C-terminal domain"/>
    <property type="match status" value="2"/>
</dbReference>
<protein>
    <recommendedName>
        <fullName evidence="2">histidine kinase</fullName>
        <ecNumber evidence="2">2.7.13.3</ecNumber>
    </recommendedName>
</protein>
<dbReference type="OrthoDB" id="9816482at2"/>
<feature type="domain" description="Histidine kinase" evidence="5">
    <location>
        <begin position="582"/>
        <end position="798"/>
    </location>
</feature>
<feature type="coiled-coil region" evidence="4">
    <location>
        <begin position="539"/>
        <end position="573"/>
    </location>
</feature>
<evidence type="ECO:0000256" key="3">
    <source>
        <dbReference type="ARBA" id="ARBA00022553"/>
    </source>
</evidence>
<keyword evidence="4" id="KW-0175">Coiled coil</keyword>
<evidence type="ECO:0000256" key="2">
    <source>
        <dbReference type="ARBA" id="ARBA00012438"/>
    </source>
</evidence>
<dbReference type="Pfam" id="PF13589">
    <property type="entry name" value="HATPase_c_3"/>
    <property type="match status" value="1"/>
</dbReference>
<dbReference type="AlphaFoldDB" id="A0A2G8R9Y1"/>
<dbReference type="PROSITE" id="PS50109">
    <property type="entry name" value="HIS_KIN"/>
    <property type="match status" value="1"/>
</dbReference>
<name>A0A2G8R9Y1_9RHOB</name>
<dbReference type="PANTHER" id="PTHR43547">
    <property type="entry name" value="TWO-COMPONENT HISTIDINE KINASE"/>
    <property type="match status" value="1"/>
</dbReference>
<comment type="catalytic activity">
    <reaction evidence="1">
        <text>ATP + protein L-histidine = ADP + protein N-phospho-L-histidine.</text>
        <dbReference type="EC" id="2.7.13.3"/>
    </reaction>
</comment>
<dbReference type="EC" id="2.7.13.3" evidence="2"/>
<dbReference type="SUPFAM" id="SSF55874">
    <property type="entry name" value="ATPase domain of HSP90 chaperone/DNA topoisomerase II/histidine kinase"/>
    <property type="match status" value="2"/>
</dbReference>
<evidence type="ECO:0000313" key="6">
    <source>
        <dbReference type="EMBL" id="PIL18375.1"/>
    </source>
</evidence>
<dbReference type="GO" id="GO:0000155">
    <property type="term" value="F:phosphorelay sensor kinase activity"/>
    <property type="evidence" value="ECO:0007669"/>
    <property type="project" value="TreeGrafter"/>
</dbReference>
<evidence type="ECO:0000256" key="4">
    <source>
        <dbReference type="SAM" id="Coils"/>
    </source>
</evidence>
<dbReference type="RefSeq" id="WP_099912469.1">
    <property type="nucleotide sequence ID" value="NZ_AWWI01000122.1"/>
</dbReference>
<evidence type="ECO:0000313" key="7">
    <source>
        <dbReference type="Proteomes" id="UP000231259"/>
    </source>
</evidence>
<dbReference type="SMART" id="SM00387">
    <property type="entry name" value="HATPase_c"/>
    <property type="match status" value="1"/>
</dbReference>
<dbReference type="Pfam" id="PF02518">
    <property type="entry name" value="HATPase_c"/>
    <property type="match status" value="1"/>
</dbReference>
<sequence length="801" mass="91222">MFKVTARTVLELGSELISSDPIAFYELIKNGIDAGSKDGVTILFDIVLPRRDLEEAKAQINRAISTDQFGPEGETWDFEELKNWISAKLVTEAGVLWDQAAELIEQSRKFEDLLHALDKINGLNTITVRDSGSGMSLDDLSSLFLVIGTPSRRKDIDAAISDGASDTPYLGEKGIGRLSAMRLGDELSVRTAQRTDEHFSLINIDWSAFDDPSKMIEDIEIKPKRGAEKPNPDFSGTDIRIHRLNADWSEKRVERLAIDDLSLLVNPLGKKTRQRIAVFWNGKRVAIRRLERSFLSHANAVVRGSYKVSETGPELELRIELNNLGFKHPKEISIETATADVLHGALVGPKAKRRRMNKRDIDYTALRSVGPFDFELHWFNRSILRKGKSTGDYQALRNLLDQWMGVRLYRDEFRVYPYGSEDDDWLELDKTALASKGYALNRIQLVGQVEIGRLSNPSLIDQTNREGLRQTPEEAILKETVQFAVERLRDEMNRITREQKDAKEPFIVDETRTVDLEKRMKNTIRAISKVVPNEHRNAVEELELMREEFSRYAAQARERIADMEKDADQMLVMAGIGLMVEVVAHELTRSAEDALDILNGLRKKSVPDEIRRRLESLRASMNSISKRLRILDPLSVTGRQRKERFKLDELVEEIIEAHEAQFERHKVKPNVLLPDKPIEISAVKGMVVQVLENLISNSVYWMDVEKQRKLSLEPEITIVVEDNPPRIRFSDNGPGISKQYRDRIFDLFFSLKDKSRRRGLGLFIAKEAAEHNGGSLTLDPDMTNSEGRYTTFDYRVVGEGA</sequence>
<reference evidence="6 7" key="1">
    <citation type="submission" date="2013-09" db="EMBL/GenBank/DDBJ databases">
        <title>Genome sequencing of Phaeobacter antarcticus sp. nov. SM1211.</title>
        <authorList>
            <person name="Zhang X.-Y."/>
            <person name="Liu C."/>
            <person name="Chen X.-L."/>
            <person name="Xie B.-B."/>
            <person name="Qin Q.-L."/>
            <person name="Rong J.-C."/>
            <person name="Zhang Y.-Z."/>
        </authorList>
    </citation>
    <scope>NUCLEOTIDE SEQUENCE [LARGE SCALE GENOMIC DNA]</scope>
    <source>
        <strain evidence="6 7">SM1211</strain>
    </source>
</reference>
<gene>
    <name evidence="6" type="ORF">P775_19835</name>
</gene>
<evidence type="ECO:0000259" key="5">
    <source>
        <dbReference type="PROSITE" id="PS50109"/>
    </source>
</evidence>
<proteinExistence type="predicted"/>
<accession>A0A2G8R9Y1</accession>
<keyword evidence="3" id="KW-0597">Phosphoprotein</keyword>
<dbReference type="PANTHER" id="PTHR43547:SF2">
    <property type="entry name" value="HYBRID SIGNAL TRANSDUCTION HISTIDINE KINASE C"/>
    <property type="match status" value="1"/>
</dbReference>
<dbReference type="InterPro" id="IPR036890">
    <property type="entry name" value="HATPase_C_sf"/>
</dbReference>
<keyword evidence="7" id="KW-1185">Reference proteome</keyword>
<dbReference type="EMBL" id="AWWI01000122">
    <property type="protein sequence ID" value="PIL18375.1"/>
    <property type="molecule type" value="Genomic_DNA"/>
</dbReference>
<dbReference type="Proteomes" id="UP000231259">
    <property type="component" value="Unassembled WGS sequence"/>
</dbReference>
<comment type="caution">
    <text evidence="6">The sequence shown here is derived from an EMBL/GenBank/DDBJ whole genome shotgun (WGS) entry which is preliminary data.</text>
</comment>
<evidence type="ECO:0000256" key="1">
    <source>
        <dbReference type="ARBA" id="ARBA00000085"/>
    </source>
</evidence>